<dbReference type="Gene3D" id="2.30.29.30">
    <property type="entry name" value="Pleckstrin-homology domain (PH domain)/Phosphotyrosine-binding domain (PTB)"/>
    <property type="match status" value="1"/>
</dbReference>
<dbReference type="PROSITE" id="PS01179">
    <property type="entry name" value="PID"/>
    <property type="match status" value="1"/>
</dbReference>
<feature type="region of interest" description="Disordered" evidence="1">
    <location>
        <begin position="244"/>
        <end position="286"/>
    </location>
</feature>
<evidence type="ECO:0000259" key="2">
    <source>
        <dbReference type="PROSITE" id="PS01179"/>
    </source>
</evidence>
<keyword evidence="4" id="KW-1185">Reference proteome</keyword>
<sequence length="396" mass="45166">MRLFRRRRGWRKLREDPSIVDLTFAEELLIENAKNRTTRPRRVLLVRQRIQQFLAHFRSLVCYQELREDWLHQPEPLNDGVPFYVKWLGTRRVFDAKGSGCTDDTVREIVEEAKHLKMSHHEARLQKVLLTVYTKKITIADMETKVTKLEAPIYRVSYCTADPYFPKVFAFIVREQSSRKLYCHTVLCSKESMAKAIALTVADAFTVAYESVQNIVQRTQQETSPQHRGNLVATSSTNITNKVTEEVSVQPQDDGSKSSPCCGESKNPFRADDDNDDLSYSTTNPFTQAEVTSSLTETSDGMPAIHVEGCERGIVNEGLDASQRMETLDLTVDEDFDMEFTRLAKARSSTNLFETPVRRTDFQDDVTSLLATEHTAMDFLKSGSAEDLFATHDHMT</sequence>
<dbReference type="OMA" id="FPKVFAF"/>
<feature type="compositionally biased region" description="Polar residues" evidence="1">
    <location>
        <begin position="244"/>
        <end position="259"/>
    </location>
</feature>
<dbReference type="CDD" id="cd13159">
    <property type="entry name" value="PTB_LDLRAP-mammal-like"/>
    <property type="match status" value="1"/>
</dbReference>
<dbReference type="AlphaFoldDB" id="A7S2P5"/>
<reference evidence="3 4" key="1">
    <citation type="journal article" date="2007" name="Science">
        <title>Sea anemone genome reveals ancestral eumetazoan gene repertoire and genomic organization.</title>
        <authorList>
            <person name="Putnam N.H."/>
            <person name="Srivastava M."/>
            <person name="Hellsten U."/>
            <person name="Dirks B."/>
            <person name="Chapman J."/>
            <person name="Salamov A."/>
            <person name="Terry A."/>
            <person name="Shapiro H."/>
            <person name="Lindquist E."/>
            <person name="Kapitonov V.V."/>
            <person name="Jurka J."/>
            <person name="Genikhovich G."/>
            <person name="Grigoriev I.V."/>
            <person name="Lucas S.M."/>
            <person name="Steele R.E."/>
            <person name="Finnerty J.R."/>
            <person name="Technau U."/>
            <person name="Martindale M.Q."/>
            <person name="Rokhsar D.S."/>
        </authorList>
    </citation>
    <scope>NUCLEOTIDE SEQUENCE [LARGE SCALE GENOMIC DNA]</scope>
    <source>
        <strain evidence="4">CH2 X CH6</strain>
    </source>
</reference>
<protein>
    <recommendedName>
        <fullName evidence="2">PID domain-containing protein</fullName>
    </recommendedName>
</protein>
<dbReference type="InterPro" id="IPR011993">
    <property type="entry name" value="PH-like_dom_sf"/>
</dbReference>
<dbReference type="Proteomes" id="UP000001593">
    <property type="component" value="Unassembled WGS sequence"/>
</dbReference>
<evidence type="ECO:0000256" key="1">
    <source>
        <dbReference type="SAM" id="MobiDB-lite"/>
    </source>
</evidence>
<dbReference type="PhylomeDB" id="A7S2P5"/>
<evidence type="ECO:0000313" key="3">
    <source>
        <dbReference type="EMBL" id="EDO42073.1"/>
    </source>
</evidence>
<feature type="domain" description="PID" evidence="2">
    <location>
        <begin position="77"/>
        <end position="210"/>
    </location>
</feature>
<dbReference type="SUPFAM" id="SSF50729">
    <property type="entry name" value="PH domain-like"/>
    <property type="match status" value="1"/>
</dbReference>
<organism evidence="3 4">
    <name type="scientific">Nematostella vectensis</name>
    <name type="common">Starlet sea anemone</name>
    <dbReference type="NCBI Taxonomy" id="45351"/>
    <lineage>
        <taxon>Eukaryota</taxon>
        <taxon>Metazoa</taxon>
        <taxon>Cnidaria</taxon>
        <taxon>Anthozoa</taxon>
        <taxon>Hexacorallia</taxon>
        <taxon>Actiniaria</taxon>
        <taxon>Edwardsiidae</taxon>
        <taxon>Nematostella</taxon>
    </lineage>
</organism>
<dbReference type="eggNOG" id="KOG3536">
    <property type="taxonomic scope" value="Eukaryota"/>
</dbReference>
<name>A7S2P5_NEMVE</name>
<dbReference type="PANTHER" id="PTHR11232:SF74">
    <property type="entry name" value="PTB DOMAIN-CONTAINING ADAPTER PROTEIN CED-6-LIKE PROTEIN"/>
    <property type="match status" value="1"/>
</dbReference>
<gene>
    <name evidence="3" type="ORF">NEMVEDRAFT_v1g205864</name>
</gene>
<dbReference type="KEGG" id="nve:5513892"/>
<dbReference type="HOGENOM" id="CLU_696987_0_0_1"/>
<dbReference type="STRING" id="45351.A7S2P5"/>
<accession>A7S2P5</accession>
<dbReference type="Pfam" id="PF00640">
    <property type="entry name" value="PID"/>
    <property type="match status" value="1"/>
</dbReference>
<dbReference type="InterPro" id="IPR051133">
    <property type="entry name" value="Adapter_Engulfment-Domain"/>
</dbReference>
<dbReference type="EMBL" id="DS469569">
    <property type="protein sequence ID" value="EDO42073.1"/>
    <property type="molecule type" value="Genomic_DNA"/>
</dbReference>
<dbReference type="PANTHER" id="PTHR11232">
    <property type="entry name" value="PHOSPHOTYROSINE INTERACTION DOMAIN-CONTAINING FAMILY MEMBER"/>
    <property type="match status" value="1"/>
</dbReference>
<dbReference type="InterPro" id="IPR006020">
    <property type="entry name" value="PTB/PI_dom"/>
</dbReference>
<evidence type="ECO:0000313" key="4">
    <source>
        <dbReference type="Proteomes" id="UP000001593"/>
    </source>
</evidence>
<proteinExistence type="predicted"/>
<dbReference type="OrthoDB" id="9999955at2759"/>
<dbReference type="InParanoid" id="A7S2P5"/>
<dbReference type="SMART" id="SM00462">
    <property type="entry name" value="PTB"/>
    <property type="match status" value="1"/>
</dbReference>